<organism evidence="1 2">
    <name type="scientific">Candidatus Yonathbacteria bacterium RIFCSPLOWO2_01_FULL_47_33b</name>
    <dbReference type="NCBI Taxonomy" id="1802727"/>
    <lineage>
        <taxon>Bacteria</taxon>
        <taxon>Candidatus Yonathiibacteriota</taxon>
    </lineage>
</organism>
<dbReference type="AlphaFoldDB" id="A0A1G2SE43"/>
<name>A0A1G2SE43_9BACT</name>
<accession>A0A1G2SE43</accession>
<proteinExistence type="predicted"/>
<sequence length="105" mass="11919">MAFSLELFFRLRQKAIVDAVRRGGLLFEEDNENLREFLYPFWAGMAVGILEQSGCPLEQCAEFCLLPRPQKIALFKERAIGGFAEFVNAFKRVQKVLLVPAGTHV</sequence>
<reference evidence="1 2" key="1">
    <citation type="journal article" date="2016" name="Nat. Commun.">
        <title>Thousands of microbial genomes shed light on interconnected biogeochemical processes in an aquifer system.</title>
        <authorList>
            <person name="Anantharaman K."/>
            <person name="Brown C.T."/>
            <person name="Hug L.A."/>
            <person name="Sharon I."/>
            <person name="Castelle C.J."/>
            <person name="Probst A.J."/>
            <person name="Thomas B.C."/>
            <person name="Singh A."/>
            <person name="Wilkins M.J."/>
            <person name="Karaoz U."/>
            <person name="Brodie E.L."/>
            <person name="Williams K.H."/>
            <person name="Hubbard S.S."/>
            <person name="Banfield J.F."/>
        </authorList>
    </citation>
    <scope>NUCLEOTIDE SEQUENCE [LARGE SCALE GENOMIC DNA]</scope>
</reference>
<dbReference type="EMBL" id="MHUW01000018">
    <property type="protein sequence ID" value="OHA83337.1"/>
    <property type="molecule type" value="Genomic_DNA"/>
</dbReference>
<gene>
    <name evidence="1" type="ORF">A2937_00655</name>
</gene>
<evidence type="ECO:0000313" key="2">
    <source>
        <dbReference type="Proteomes" id="UP000177987"/>
    </source>
</evidence>
<evidence type="ECO:0000313" key="1">
    <source>
        <dbReference type="EMBL" id="OHA83337.1"/>
    </source>
</evidence>
<protein>
    <submittedName>
        <fullName evidence="1">Uncharacterized protein</fullName>
    </submittedName>
</protein>
<comment type="caution">
    <text evidence="1">The sequence shown here is derived from an EMBL/GenBank/DDBJ whole genome shotgun (WGS) entry which is preliminary data.</text>
</comment>
<dbReference type="Proteomes" id="UP000177987">
    <property type="component" value="Unassembled WGS sequence"/>
</dbReference>
<dbReference type="STRING" id="1802727.A2937_00655"/>